<reference evidence="2 3" key="1">
    <citation type="submission" date="2014-04" db="EMBL/GenBank/DDBJ databases">
        <authorList>
            <consortium name="DOE Joint Genome Institute"/>
            <person name="Kuo A."/>
            <person name="Kohler A."/>
            <person name="Jargeat P."/>
            <person name="Nagy L.G."/>
            <person name="Floudas D."/>
            <person name="Copeland A."/>
            <person name="Barry K.W."/>
            <person name="Cichocki N."/>
            <person name="Veneault-Fourrey C."/>
            <person name="LaButti K."/>
            <person name="Lindquist E.A."/>
            <person name="Lipzen A."/>
            <person name="Lundell T."/>
            <person name="Morin E."/>
            <person name="Murat C."/>
            <person name="Sun H."/>
            <person name="Tunlid A."/>
            <person name="Henrissat B."/>
            <person name="Grigoriev I.V."/>
            <person name="Hibbett D.S."/>
            <person name="Martin F."/>
            <person name="Nordberg H.P."/>
            <person name="Cantor M.N."/>
            <person name="Hua S.X."/>
        </authorList>
    </citation>
    <scope>NUCLEOTIDE SEQUENCE [LARGE SCALE GENOMIC DNA]</scope>
    <source>
        <strain evidence="2 3">Ve08.2h10</strain>
    </source>
</reference>
<evidence type="ECO:0000256" key="1">
    <source>
        <dbReference type="SAM" id="MobiDB-lite"/>
    </source>
</evidence>
<dbReference type="AlphaFoldDB" id="A0A0D0DCA1"/>
<name>A0A0D0DCA1_9AGAM</name>
<dbReference type="HOGENOM" id="CLU_2210825_0_0_1"/>
<dbReference type="Proteomes" id="UP000054538">
    <property type="component" value="Unassembled WGS sequence"/>
</dbReference>
<gene>
    <name evidence="2" type="ORF">PAXRUDRAFT_19433</name>
</gene>
<dbReference type="InParanoid" id="A0A0D0DCA1"/>
<keyword evidence="3" id="KW-1185">Reference proteome</keyword>
<reference evidence="3" key="2">
    <citation type="submission" date="2015-01" db="EMBL/GenBank/DDBJ databases">
        <title>Evolutionary Origins and Diversification of the Mycorrhizal Mutualists.</title>
        <authorList>
            <consortium name="DOE Joint Genome Institute"/>
            <consortium name="Mycorrhizal Genomics Consortium"/>
            <person name="Kohler A."/>
            <person name="Kuo A."/>
            <person name="Nagy L.G."/>
            <person name="Floudas D."/>
            <person name="Copeland A."/>
            <person name="Barry K.W."/>
            <person name="Cichocki N."/>
            <person name="Veneault-Fourrey C."/>
            <person name="LaButti K."/>
            <person name="Lindquist E.A."/>
            <person name="Lipzen A."/>
            <person name="Lundell T."/>
            <person name="Morin E."/>
            <person name="Murat C."/>
            <person name="Riley R."/>
            <person name="Ohm R."/>
            <person name="Sun H."/>
            <person name="Tunlid A."/>
            <person name="Henrissat B."/>
            <person name="Grigoriev I.V."/>
            <person name="Hibbett D.S."/>
            <person name="Martin F."/>
        </authorList>
    </citation>
    <scope>NUCLEOTIDE SEQUENCE [LARGE SCALE GENOMIC DNA]</scope>
    <source>
        <strain evidence="3">Ve08.2h10</strain>
    </source>
</reference>
<protein>
    <submittedName>
        <fullName evidence="2">Unplaced genomic scaffold scaffold_3656, whole genome shotgun sequence</fullName>
    </submittedName>
</protein>
<evidence type="ECO:0000313" key="3">
    <source>
        <dbReference type="Proteomes" id="UP000054538"/>
    </source>
</evidence>
<feature type="region of interest" description="Disordered" evidence="1">
    <location>
        <begin position="32"/>
        <end position="107"/>
    </location>
</feature>
<accession>A0A0D0DCA1</accession>
<dbReference type="EMBL" id="KN828478">
    <property type="protein sequence ID" value="KIK74905.1"/>
    <property type="molecule type" value="Genomic_DNA"/>
</dbReference>
<sequence>MAATPKTGAAQATLVSAYQAASSSTLATGLKLVLKRPRPPDNDEYDQEDKDYVPPRKSPNLSEADTNSDVGIKNPKAKGKGKGPPVKRKKRVEPDDSLSEVKVEEVE</sequence>
<evidence type="ECO:0000313" key="2">
    <source>
        <dbReference type="EMBL" id="KIK74905.1"/>
    </source>
</evidence>
<feature type="compositionally biased region" description="Polar residues" evidence="1">
    <location>
        <begin position="59"/>
        <end position="69"/>
    </location>
</feature>
<proteinExistence type="predicted"/>
<organism evidence="2 3">
    <name type="scientific">Paxillus rubicundulus Ve08.2h10</name>
    <dbReference type="NCBI Taxonomy" id="930991"/>
    <lineage>
        <taxon>Eukaryota</taxon>
        <taxon>Fungi</taxon>
        <taxon>Dikarya</taxon>
        <taxon>Basidiomycota</taxon>
        <taxon>Agaricomycotina</taxon>
        <taxon>Agaricomycetes</taxon>
        <taxon>Agaricomycetidae</taxon>
        <taxon>Boletales</taxon>
        <taxon>Paxilineae</taxon>
        <taxon>Paxillaceae</taxon>
        <taxon>Paxillus</taxon>
    </lineage>
</organism>
<feature type="compositionally biased region" description="Basic residues" evidence="1">
    <location>
        <begin position="75"/>
        <end position="91"/>
    </location>
</feature>